<dbReference type="Pfam" id="PF04043">
    <property type="entry name" value="PMEI"/>
    <property type="match status" value="1"/>
</dbReference>
<dbReference type="SMART" id="SM00856">
    <property type="entry name" value="PMEI"/>
    <property type="match status" value="1"/>
</dbReference>
<gene>
    <name evidence="6" type="ORF">TorRG33x02_045720</name>
</gene>
<evidence type="ECO:0000256" key="2">
    <source>
        <dbReference type="ARBA" id="ARBA00023157"/>
    </source>
</evidence>
<protein>
    <submittedName>
        <fullName evidence="6">Pectinesterase inhibitor domain containing protein</fullName>
    </submittedName>
</protein>
<dbReference type="PANTHER" id="PTHR35357">
    <property type="entry name" value="OS02G0537100 PROTEIN"/>
    <property type="match status" value="1"/>
</dbReference>
<dbReference type="FunFam" id="1.20.140.40:FF:000002">
    <property type="entry name" value="Putative invertase inhibitor"/>
    <property type="match status" value="1"/>
</dbReference>
<dbReference type="InterPro" id="IPR034088">
    <property type="entry name" value="Pla_a_1-like"/>
</dbReference>
<feature type="domain" description="Pectinesterase inhibitor" evidence="5">
    <location>
        <begin position="37"/>
        <end position="199"/>
    </location>
</feature>
<sequence length="204" mass="22802">MRSHNPSSFPFLPIFLPLFLSFILSTLPPFTASSSSSSSNLIQETCKNCSDTDPNLSYDFCKASLESLPDGRRSSDLRQLGLVSIRLTKNNVTSTRHFIKQLLRKDNSKKKKLDPYVKACLGDCMELYTDAVSTIKVAAKDYKAKRYDDANIGLSSVMDAATTCEDGFKERHETEARVVSPLTKRNDDTFQLTAISLSIINMLR</sequence>
<dbReference type="GO" id="GO:0005576">
    <property type="term" value="C:extracellular region"/>
    <property type="evidence" value="ECO:0007669"/>
    <property type="project" value="UniProtKB-ARBA"/>
</dbReference>
<dbReference type="GO" id="GO:0004857">
    <property type="term" value="F:enzyme inhibitor activity"/>
    <property type="evidence" value="ECO:0007669"/>
    <property type="project" value="InterPro"/>
</dbReference>
<dbReference type="PANTHER" id="PTHR35357:SF17">
    <property type="entry name" value="PECTINESTERASE INHIBITOR 12"/>
    <property type="match status" value="1"/>
</dbReference>
<evidence type="ECO:0000256" key="1">
    <source>
        <dbReference type="ARBA" id="ARBA00022729"/>
    </source>
</evidence>
<evidence type="ECO:0000256" key="4">
    <source>
        <dbReference type="SAM" id="SignalP"/>
    </source>
</evidence>
<dbReference type="InterPro" id="IPR006501">
    <property type="entry name" value="Pectinesterase_inhib_dom"/>
</dbReference>
<feature type="chain" id="PRO_5015106747" evidence="4">
    <location>
        <begin position="34"/>
        <end position="204"/>
    </location>
</feature>
<organism evidence="6 7">
    <name type="scientific">Trema orientale</name>
    <name type="common">Charcoal tree</name>
    <name type="synonym">Celtis orientalis</name>
    <dbReference type="NCBI Taxonomy" id="63057"/>
    <lineage>
        <taxon>Eukaryota</taxon>
        <taxon>Viridiplantae</taxon>
        <taxon>Streptophyta</taxon>
        <taxon>Embryophyta</taxon>
        <taxon>Tracheophyta</taxon>
        <taxon>Spermatophyta</taxon>
        <taxon>Magnoliopsida</taxon>
        <taxon>eudicotyledons</taxon>
        <taxon>Gunneridae</taxon>
        <taxon>Pentapetalae</taxon>
        <taxon>rosids</taxon>
        <taxon>fabids</taxon>
        <taxon>Rosales</taxon>
        <taxon>Cannabaceae</taxon>
        <taxon>Trema</taxon>
    </lineage>
</organism>
<dbReference type="InterPro" id="IPR035513">
    <property type="entry name" value="Invertase/methylesterase_inhib"/>
</dbReference>
<name>A0A2P5FPR3_TREOI</name>
<keyword evidence="2" id="KW-1015">Disulfide bond</keyword>
<evidence type="ECO:0000256" key="3">
    <source>
        <dbReference type="ARBA" id="ARBA00038471"/>
    </source>
</evidence>
<evidence type="ECO:0000313" key="7">
    <source>
        <dbReference type="Proteomes" id="UP000237000"/>
    </source>
</evidence>
<reference evidence="7" key="1">
    <citation type="submission" date="2016-06" db="EMBL/GenBank/DDBJ databases">
        <title>Parallel loss of symbiosis genes in relatives of nitrogen-fixing non-legume Parasponia.</title>
        <authorList>
            <person name="Van Velzen R."/>
            <person name="Holmer R."/>
            <person name="Bu F."/>
            <person name="Rutten L."/>
            <person name="Van Zeijl A."/>
            <person name="Liu W."/>
            <person name="Santuari L."/>
            <person name="Cao Q."/>
            <person name="Sharma T."/>
            <person name="Shen D."/>
            <person name="Roswanjaya Y."/>
            <person name="Wardhani T."/>
            <person name="Kalhor M.S."/>
            <person name="Jansen J."/>
            <person name="Van den Hoogen J."/>
            <person name="Gungor B."/>
            <person name="Hartog M."/>
            <person name="Hontelez J."/>
            <person name="Verver J."/>
            <person name="Yang W.-C."/>
            <person name="Schijlen E."/>
            <person name="Repin R."/>
            <person name="Schilthuizen M."/>
            <person name="Schranz E."/>
            <person name="Heidstra R."/>
            <person name="Miyata K."/>
            <person name="Fedorova E."/>
            <person name="Kohlen W."/>
            <person name="Bisseling T."/>
            <person name="Smit S."/>
            <person name="Geurts R."/>
        </authorList>
    </citation>
    <scope>NUCLEOTIDE SEQUENCE [LARGE SCALE GENOMIC DNA]</scope>
    <source>
        <strain evidence="7">cv. RG33-2</strain>
    </source>
</reference>
<feature type="signal peptide" evidence="4">
    <location>
        <begin position="1"/>
        <end position="33"/>
    </location>
</feature>
<comment type="caution">
    <text evidence="6">The sequence shown here is derived from an EMBL/GenBank/DDBJ whole genome shotgun (WGS) entry which is preliminary data.</text>
</comment>
<dbReference type="AlphaFoldDB" id="A0A2P5FPR3"/>
<comment type="similarity">
    <text evidence="3">Belongs to the PMEI family.</text>
</comment>
<evidence type="ECO:0000259" key="5">
    <source>
        <dbReference type="SMART" id="SM00856"/>
    </source>
</evidence>
<dbReference type="CDD" id="cd15795">
    <property type="entry name" value="PMEI-Pla_a_1_like"/>
    <property type="match status" value="1"/>
</dbReference>
<dbReference type="NCBIfam" id="TIGR01614">
    <property type="entry name" value="PME_inhib"/>
    <property type="match status" value="1"/>
</dbReference>
<dbReference type="STRING" id="63057.A0A2P5FPR3"/>
<evidence type="ECO:0000313" key="6">
    <source>
        <dbReference type="EMBL" id="PON99807.1"/>
    </source>
</evidence>
<dbReference type="EMBL" id="JXTC01000017">
    <property type="protein sequence ID" value="PON99807.1"/>
    <property type="molecule type" value="Genomic_DNA"/>
</dbReference>
<dbReference type="FunCoup" id="A0A2P5FPR3">
    <property type="interactions" value="226"/>
</dbReference>
<dbReference type="OrthoDB" id="1915198at2759"/>
<dbReference type="SUPFAM" id="SSF101148">
    <property type="entry name" value="Plant invertase/pectin methylesterase inhibitor"/>
    <property type="match status" value="1"/>
</dbReference>
<keyword evidence="1 4" id="KW-0732">Signal</keyword>
<dbReference type="Gene3D" id="1.20.140.40">
    <property type="entry name" value="Invertase/pectin methylesterase inhibitor family protein"/>
    <property type="match status" value="1"/>
</dbReference>
<dbReference type="InParanoid" id="A0A2P5FPR3"/>
<accession>A0A2P5FPR3</accession>
<proteinExistence type="inferred from homology"/>
<dbReference type="Proteomes" id="UP000237000">
    <property type="component" value="Unassembled WGS sequence"/>
</dbReference>
<keyword evidence="7" id="KW-1185">Reference proteome</keyword>